<feature type="region of interest" description="Disordered" evidence="1">
    <location>
        <begin position="1"/>
        <end position="37"/>
    </location>
</feature>
<gene>
    <name evidence="2" type="ORF">PHYPO_G00058580</name>
</gene>
<reference evidence="2 3" key="1">
    <citation type="submission" date="2019-06" db="EMBL/GenBank/DDBJ databases">
        <title>A chromosome-scale genome assembly of the striped catfish, Pangasianodon hypophthalmus.</title>
        <authorList>
            <person name="Wen M."/>
            <person name="Zahm M."/>
            <person name="Roques C."/>
            <person name="Cabau C."/>
            <person name="Klopp C."/>
            <person name="Donnadieu C."/>
            <person name="Jouanno E."/>
            <person name="Avarre J.-C."/>
            <person name="Campet M."/>
            <person name="Ha T.T.T."/>
            <person name="Dugue R."/>
            <person name="Lampietro C."/>
            <person name="Louis A."/>
            <person name="Herpin A."/>
            <person name="Echchiki A."/>
            <person name="Berthelot C."/>
            <person name="Parey E."/>
            <person name="Roest-Crollius H."/>
            <person name="Braasch I."/>
            <person name="Postlethwait J."/>
            <person name="Bobe J."/>
            <person name="Montfort J."/>
            <person name="Bouchez O."/>
            <person name="Begum T."/>
            <person name="Schartl M."/>
            <person name="Guiguen Y."/>
        </authorList>
    </citation>
    <scope>NUCLEOTIDE SEQUENCE [LARGE SCALE GENOMIC DNA]</scope>
    <source>
        <strain evidence="2 3">Indonesia</strain>
        <tissue evidence="2">Blood</tissue>
    </source>
</reference>
<feature type="compositionally biased region" description="Polar residues" evidence="1">
    <location>
        <begin position="53"/>
        <end position="64"/>
    </location>
</feature>
<keyword evidence="3" id="KW-1185">Reference proteome</keyword>
<feature type="region of interest" description="Disordered" evidence="1">
    <location>
        <begin position="53"/>
        <end position="74"/>
    </location>
</feature>
<evidence type="ECO:0000256" key="1">
    <source>
        <dbReference type="SAM" id="MobiDB-lite"/>
    </source>
</evidence>
<protein>
    <submittedName>
        <fullName evidence="2">Uncharacterized protein</fullName>
    </submittedName>
</protein>
<accession>A0A5N5M0S8</accession>
<organism evidence="2 3">
    <name type="scientific">Pangasianodon hypophthalmus</name>
    <name type="common">Striped catfish</name>
    <name type="synonym">Helicophagus hypophthalmus</name>
    <dbReference type="NCBI Taxonomy" id="310915"/>
    <lineage>
        <taxon>Eukaryota</taxon>
        <taxon>Metazoa</taxon>
        <taxon>Chordata</taxon>
        <taxon>Craniata</taxon>
        <taxon>Vertebrata</taxon>
        <taxon>Euteleostomi</taxon>
        <taxon>Actinopterygii</taxon>
        <taxon>Neopterygii</taxon>
        <taxon>Teleostei</taxon>
        <taxon>Ostariophysi</taxon>
        <taxon>Siluriformes</taxon>
        <taxon>Pangasiidae</taxon>
        <taxon>Pangasianodon</taxon>
    </lineage>
</organism>
<name>A0A5N5M0S8_PANHP</name>
<dbReference type="EMBL" id="VFJC01000016">
    <property type="protein sequence ID" value="KAB5548699.1"/>
    <property type="molecule type" value="Genomic_DNA"/>
</dbReference>
<evidence type="ECO:0000313" key="2">
    <source>
        <dbReference type="EMBL" id="KAB5548699.1"/>
    </source>
</evidence>
<dbReference type="Proteomes" id="UP000327468">
    <property type="component" value="Chromosome 15"/>
</dbReference>
<proteinExistence type="predicted"/>
<comment type="caution">
    <text evidence="2">The sequence shown here is derived from an EMBL/GenBank/DDBJ whole genome shotgun (WGS) entry which is preliminary data.</text>
</comment>
<sequence length="74" mass="8003">MIQGSQLSKDNHSKLSEESEALLSAPAEQEKFPVQCSDDQAGLSGVVIYENDTFSMSNPSQCEENPQDIGGKRA</sequence>
<evidence type="ECO:0000313" key="3">
    <source>
        <dbReference type="Proteomes" id="UP000327468"/>
    </source>
</evidence>
<dbReference type="AlphaFoldDB" id="A0A5N5M0S8"/>